<sequence length="91" mass="9620">SAFTDNSELNVESLIENLKNMIMKKLFILCITESSTSLSASSAAISQSSISVSVSDSPASATSVPVILTSVTSDFISSAFVISSLYFKKML</sequence>
<keyword evidence="1" id="KW-0472">Membrane</keyword>
<organism evidence="2">
    <name type="scientific">Ajellomyces dermatitidis (strain ATCC 18188 / CBS 674.68)</name>
    <name type="common">Blastomyces dermatitidis</name>
    <dbReference type="NCBI Taxonomy" id="653446"/>
    <lineage>
        <taxon>Eukaryota</taxon>
        <taxon>Fungi</taxon>
        <taxon>Dikarya</taxon>
        <taxon>Ascomycota</taxon>
        <taxon>Pezizomycotina</taxon>
        <taxon>Eurotiomycetes</taxon>
        <taxon>Eurotiomycetidae</taxon>
        <taxon>Onygenales</taxon>
        <taxon>Ajellomycetaceae</taxon>
        <taxon>Blastomyces</taxon>
    </lineage>
</organism>
<dbReference type="AlphaFoldDB" id="A0A0J9HJ70"/>
<reference evidence="2" key="1">
    <citation type="submission" date="2010-03" db="EMBL/GenBank/DDBJ databases">
        <title>Annotation of Blastomyces dermatitidis strain ATCC 18188.</title>
        <authorList>
            <consortium name="The Broad Institute Genome Sequencing Platform"/>
            <consortium name="Broad Institute Genome Sequencing Center for Infectious Disease."/>
            <person name="Cuomo C."/>
            <person name="Klein B."/>
            <person name="Sullivan T."/>
            <person name="Heitman J."/>
            <person name="Young S."/>
            <person name="Zeng Q."/>
            <person name="Gargeya S."/>
            <person name="Alvarado L."/>
            <person name="Berlin A.M."/>
            <person name="Chapman S.B."/>
            <person name="Chen Z."/>
            <person name="Freedman E."/>
            <person name="Gellesch M."/>
            <person name="Goldberg J."/>
            <person name="Griggs A."/>
            <person name="Gujja S."/>
            <person name="Heilman E."/>
            <person name="Heiman D."/>
            <person name="Howarth C."/>
            <person name="Mehta T."/>
            <person name="Neiman D."/>
            <person name="Pearson M."/>
            <person name="Roberts A."/>
            <person name="Saif S."/>
            <person name="Shea T."/>
            <person name="Shenoy N."/>
            <person name="Sisk P."/>
            <person name="Stolte C."/>
            <person name="Sykes S."/>
            <person name="White J."/>
            <person name="Yandava C."/>
            <person name="Haas B."/>
            <person name="Nusbaum C."/>
            <person name="Birren B."/>
        </authorList>
    </citation>
    <scope>NUCLEOTIDE SEQUENCE</scope>
    <source>
        <strain evidence="2">ATCC 18188</strain>
    </source>
</reference>
<gene>
    <name evidence="2" type="ORF">BDDG_13401</name>
</gene>
<proteinExistence type="predicted"/>
<accession>A0A0J9HJ70</accession>
<feature type="non-terminal residue" evidence="2">
    <location>
        <position position="91"/>
    </location>
</feature>
<evidence type="ECO:0000313" key="2">
    <source>
        <dbReference type="EMBL" id="KMW69234.1"/>
    </source>
</evidence>
<protein>
    <submittedName>
        <fullName evidence="2">Uncharacterized protein</fullName>
    </submittedName>
</protein>
<dbReference type="Proteomes" id="UP000007802">
    <property type="component" value="Unassembled WGS sequence"/>
</dbReference>
<dbReference type="EMBL" id="GG749650">
    <property type="protein sequence ID" value="KMW69234.1"/>
    <property type="molecule type" value="Genomic_DNA"/>
</dbReference>
<name>A0A0J9HJ70_AJEDA</name>
<evidence type="ECO:0000256" key="1">
    <source>
        <dbReference type="SAM" id="Phobius"/>
    </source>
</evidence>
<keyword evidence="1" id="KW-1133">Transmembrane helix</keyword>
<feature type="transmembrane region" description="Helical" evidence="1">
    <location>
        <begin position="66"/>
        <end position="87"/>
    </location>
</feature>
<feature type="non-terminal residue" evidence="2">
    <location>
        <position position="1"/>
    </location>
</feature>
<keyword evidence="1" id="KW-0812">Transmembrane</keyword>